<dbReference type="Proteomes" id="UP000632125">
    <property type="component" value="Unassembled WGS sequence"/>
</dbReference>
<dbReference type="Pfam" id="PF01547">
    <property type="entry name" value="SBP_bac_1"/>
    <property type="match status" value="1"/>
</dbReference>
<protein>
    <submittedName>
        <fullName evidence="1">Extracellular solute-binding protein</fullName>
    </submittedName>
</protein>
<dbReference type="RefSeq" id="WP_190866858.1">
    <property type="nucleotide sequence ID" value="NZ_JACXIY010000044.1"/>
</dbReference>
<gene>
    <name evidence="1" type="ORF">IDH41_27335</name>
</gene>
<dbReference type="Gene3D" id="3.40.190.10">
    <property type="entry name" value="Periplasmic binding protein-like II"/>
    <property type="match status" value="2"/>
</dbReference>
<dbReference type="EMBL" id="JACXIY010000044">
    <property type="protein sequence ID" value="MBD2872304.1"/>
    <property type="molecule type" value="Genomic_DNA"/>
</dbReference>
<sequence>MRKRVRNVQSVGMAIVLLTGLLIGCGKSNAVNETGDQTGEAGANNKGEQVESFRFLKAPISIEIPGQHPYYDYVISKTGIDAKLETFPWNDYTQRLQTIIASGDIPELFRPAGTIDQTLITQGGALALDDLLQEYAPNLWKKFPEEVWNKVRAASDDGKIYYIPKYDSDMPGRSIIMRKDWLENVGMEVPTTLEEYVEVLKAFRDKDPNQNGQKDELPTSGREGARWMDSMFGMYGVAMFEGYPEWQVVDGQMMYAGITPNMKEALAFLHMLYKEKLLDNETFLNKSDTWNAKIQSDKVGVWFHIPYQANTVFDNLKKVNPNAELIGAPLPKVEGYDGFISQKPLAFIDYMIPKAAAEYAPTILKYLDWWYSEEAETFMIYGLENDTWVKEDGKIKYLPEKDTQEKMTLRGNGTMSALSYYDTDFFEKTSELLHGEFTNVIQQMWETARPFSRFIESDGMPNSVYNGFGDIGSHKIYQEYAAKFIIGELPIEKFDEYVELWKKSGGDEVTKKVNEWYQKSNQ</sequence>
<evidence type="ECO:0000313" key="1">
    <source>
        <dbReference type="EMBL" id="MBD2872304.1"/>
    </source>
</evidence>
<dbReference type="SUPFAM" id="SSF53850">
    <property type="entry name" value="Periplasmic binding protein-like II"/>
    <property type="match status" value="1"/>
</dbReference>
<organism evidence="1 2">
    <name type="scientific">Paenibacillus arenilitoris</name>
    <dbReference type="NCBI Taxonomy" id="2772299"/>
    <lineage>
        <taxon>Bacteria</taxon>
        <taxon>Bacillati</taxon>
        <taxon>Bacillota</taxon>
        <taxon>Bacilli</taxon>
        <taxon>Bacillales</taxon>
        <taxon>Paenibacillaceae</taxon>
        <taxon>Paenibacillus</taxon>
    </lineage>
</organism>
<comment type="caution">
    <text evidence="1">The sequence shown here is derived from an EMBL/GenBank/DDBJ whole genome shotgun (WGS) entry which is preliminary data.</text>
</comment>
<dbReference type="InterPro" id="IPR006059">
    <property type="entry name" value="SBP"/>
</dbReference>
<dbReference type="AlphaFoldDB" id="A0A927CR98"/>
<proteinExistence type="predicted"/>
<name>A0A927CR98_9BACL</name>
<dbReference type="PROSITE" id="PS51257">
    <property type="entry name" value="PROKAR_LIPOPROTEIN"/>
    <property type="match status" value="1"/>
</dbReference>
<keyword evidence="2" id="KW-1185">Reference proteome</keyword>
<dbReference type="InterPro" id="IPR050490">
    <property type="entry name" value="Bact_solute-bd_prot1"/>
</dbReference>
<evidence type="ECO:0000313" key="2">
    <source>
        <dbReference type="Proteomes" id="UP000632125"/>
    </source>
</evidence>
<accession>A0A927CR98</accession>
<reference evidence="1" key="1">
    <citation type="submission" date="2020-09" db="EMBL/GenBank/DDBJ databases">
        <title>A novel bacterium of genus Paenibacillus, isolated from South China Sea.</title>
        <authorList>
            <person name="Huang H."/>
            <person name="Mo K."/>
            <person name="Hu Y."/>
        </authorList>
    </citation>
    <scope>NUCLEOTIDE SEQUENCE</scope>
    <source>
        <strain evidence="1">IB182493</strain>
    </source>
</reference>
<dbReference type="PANTHER" id="PTHR43649">
    <property type="entry name" value="ARABINOSE-BINDING PROTEIN-RELATED"/>
    <property type="match status" value="1"/>
</dbReference>
<dbReference type="PANTHER" id="PTHR43649:SF12">
    <property type="entry name" value="DIACETYLCHITOBIOSE BINDING PROTEIN DASA"/>
    <property type="match status" value="1"/>
</dbReference>